<dbReference type="Proteomes" id="UP000646745">
    <property type="component" value="Unassembled WGS sequence"/>
</dbReference>
<reference evidence="3" key="1">
    <citation type="journal article" date="2019" name="Int. J. Syst. Evol. Microbiol.">
        <title>The Global Catalogue of Microorganisms (GCM) 10K type strain sequencing project: providing services to taxonomists for standard genome sequencing and annotation.</title>
        <authorList>
            <consortium name="The Broad Institute Genomics Platform"/>
            <consortium name="The Broad Institute Genome Sequencing Center for Infectious Disease"/>
            <person name="Wu L."/>
            <person name="Ma J."/>
        </authorList>
    </citation>
    <scope>NUCLEOTIDE SEQUENCE [LARGE SCALE GENOMIC DNA]</scope>
    <source>
        <strain evidence="3">KCTC 32998</strain>
    </source>
</reference>
<feature type="signal peptide" evidence="1">
    <location>
        <begin position="1"/>
        <end position="23"/>
    </location>
</feature>
<proteinExistence type="predicted"/>
<dbReference type="EMBL" id="BMZI01000002">
    <property type="protein sequence ID" value="GHB11946.1"/>
    <property type="molecule type" value="Genomic_DNA"/>
</dbReference>
<evidence type="ECO:0008006" key="4">
    <source>
        <dbReference type="Google" id="ProtNLM"/>
    </source>
</evidence>
<evidence type="ECO:0000313" key="2">
    <source>
        <dbReference type="EMBL" id="GHB11946.1"/>
    </source>
</evidence>
<protein>
    <recommendedName>
        <fullName evidence="4">DUF2501 domain-containing protein</fullName>
    </recommendedName>
</protein>
<keyword evidence="1" id="KW-0732">Signal</keyword>
<accession>A0ABQ3DRP6</accession>
<evidence type="ECO:0000256" key="1">
    <source>
        <dbReference type="SAM" id="SignalP"/>
    </source>
</evidence>
<dbReference type="InterPro" id="IPR019637">
    <property type="entry name" value="DUF2501"/>
</dbReference>
<name>A0ABQ3DRP6_9GAMM</name>
<evidence type="ECO:0000313" key="3">
    <source>
        <dbReference type="Proteomes" id="UP000646745"/>
    </source>
</evidence>
<dbReference type="Pfam" id="PF10696">
    <property type="entry name" value="DUF2501"/>
    <property type="match status" value="1"/>
</dbReference>
<organism evidence="2 3">
    <name type="scientific">Salinicola rhizosphaerae</name>
    <dbReference type="NCBI Taxonomy" id="1443141"/>
    <lineage>
        <taxon>Bacteria</taxon>
        <taxon>Pseudomonadati</taxon>
        <taxon>Pseudomonadota</taxon>
        <taxon>Gammaproteobacteria</taxon>
        <taxon>Oceanospirillales</taxon>
        <taxon>Halomonadaceae</taxon>
        <taxon>Salinicola</taxon>
    </lineage>
</organism>
<keyword evidence="3" id="KW-1185">Reference proteome</keyword>
<gene>
    <name evidence="2" type="ORF">GCM10009038_07020</name>
</gene>
<comment type="caution">
    <text evidence="2">The sequence shown here is derived from an EMBL/GenBank/DDBJ whole genome shotgun (WGS) entry which is preliminary data.</text>
</comment>
<sequence>MKLRHLSAALITTTLAVSPLASAFSMDSVKKQAGEMMSGQSSQSASTATSTSGASLLSSLGSGSMNLGSMQNVAGVLGYCQEQGYTESATDKVKNSLLSKLGGESEAAESDSYQQGLSGLLQGGNGQTFSLTSLKDKVGEKACGMIADKAMSSFLGG</sequence>
<dbReference type="RefSeq" id="WP_189443235.1">
    <property type="nucleotide sequence ID" value="NZ_BMZI01000002.1"/>
</dbReference>
<feature type="chain" id="PRO_5047086012" description="DUF2501 domain-containing protein" evidence="1">
    <location>
        <begin position="24"/>
        <end position="157"/>
    </location>
</feature>